<dbReference type="PANTHER" id="PTHR43350">
    <property type="entry name" value="NAD-DEPENDENT ALCOHOL DEHYDROGENASE"/>
    <property type="match status" value="1"/>
</dbReference>
<dbReference type="Gene3D" id="3.90.180.10">
    <property type="entry name" value="Medium-chain alcohol dehydrogenases, catalytic domain"/>
    <property type="match status" value="1"/>
</dbReference>
<organism evidence="8 9">
    <name type="scientific">Rouxiella silvae</name>
    <dbReference type="NCBI Taxonomy" id="1646373"/>
    <lineage>
        <taxon>Bacteria</taxon>
        <taxon>Pseudomonadati</taxon>
        <taxon>Pseudomonadota</taxon>
        <taxon>Gammaproteobacteria</taxon>
        <taxon>Enterobacterales</taxon>
        <taxon>Yersiniaceae</taxon>
        <taxon>Rouxiella</taxon>
    </lineage>
</organism>
<reference evidence="8" key="1">
    <citation type="submission" date="2020-11" db="EMBL/GenBank/DDBJ databases">
        <authorList>
            <person name="Lee S.D."/>
        </authorList>
    </citation>
    <scope>NUCLEOTIDE SEQUENCE</scope>
    <source>
        <strain evidence="8">SAP-2</strain>
    </source>
</reference>
<comment type="caution">
    <text evidence="8">The sequence shown here is derived from an EMBL/GenBank/DDBJ whole genome shotgun (WGS) entry which is preliminary data.</text>
</comment>
<dbReference type="InterPro" id="IPR013154">
    <property type="entry name" value="ADH-like_N"/>
</dbReference>
<dbReference type="Proteomes" id="UP000705283">
    <property type="component" value="Unassembled WGS sequence"/>
</dbReference>
<dbReference type="InterPro" id="IPR011032">
    <property type="entry name" value="GroES-like_sf"/>
</dbReference>
<evidence type="ECO:0000256" key="5">
    <source>
        <dbReference type="ARBA" id="ARBA00023002"/>
    </source>
</evidence>
<name>A0AA41BUZ4_9GAMM</name>
<protein>
    <submittedName>
        <fullName evidence="8">NAD(P)-dependent alcohol dehydrogenase</fullName>
    </submittedName>
</protein>
<feature type="domain" description="Enoyl reductase (ER)" evidence="7">
    <location>
        <begin position="16"/>
        <end position="347"/>
    </location>
</feature>
<dbReference type="EMBL" id="JADMKS010000001">
    <property type="protein sequence ID" value="MBF6635521.1"/>
    <property type="molecule type" value="Genomic_DNA"/>
</dbReference>
<dbReference type="GO" id="GO:0008270">
    <property type="term" value="F:zinc ion binding"/>
    <property type="evidence" value="ECO:0007669"/>
    <property type="project" value="InterPro"/>
</dbReference>
<evidence type="ECO:0000256" key="1">
    <source>
        <dbReference type="ARBA" id="ARBA00001947"/>
    </source>
</evidence>
<dbReference type="InterPro" id="IPR036291">
    <property type="entry name" value="NAD(P)-bd_dom_sf"/>
</dbReference>
<sequence length="350" mass="37575">MTTRTQPRKVKAAVVNRHQHLSFQELQLKAPHQNEVGVKIVACGICHTDLGFLSEGSILGHEGAGIVEQVGSAVTAVKPGDHVLLSYQSCGQCAPCHDSQPFNCQHFSKLNFGFQRLDGSSAYPDGVQGHFFGQSAFANYCLVTEQNLVKIAPELPLEVLAPLGCGMQTGAGTVLNTLKVKAGESLMVMGTGAVGLAAVMAAKIAGAKTIIAVDRDPTRLALAIKLGATESINSDEENYLATLCPHLDYVIDTTGIGHLDELAQEVLKEGGTLVRLTGSCGETLTRGRKAISVVQGDSVAQDFLPKLVEYWQQGRFPVEQLITYYHFDDINRALKEAHSGKVIKPVLVWD</sequence>
<dbReference type="CDD" id="cd08278">
    <property type="entry name" value="benzyl_alcohol_DH"/>
    <property type="match status" value="1"/>
</dbReference>
<dbReference type="InterPro" id="IPR013149">
    <property type="entry name" value="ADH-like_C"/>
</dbReference>
<accession>A0AA41BUZ4</accession>
<dbReference type="Pfam" id="PF08240">
    <property type="entry name" value="ADH_N"/>
    <property type="match status" value="1"/>
</dbReference>
<evidence type="ECO:0000259" key="7">
    <source>
        <dbReference type="SMART" id="SM00829"/>
    </source>
</evidence>
<proteinExistence type="inferred from homology"/>
<evidence type="ECO:0000313" key="8">
    <source>
        <dbReference type="EMBL" id="MBF6635521.1"/>
    </source>
</evidence>
<dbReference type="PANTHER" id="PTHR43350:SF2">
    <property type="entry name" value="GROES-LIKE ZINC-BINDING ALCOHOL DEHYDROGENASE FAMILY PROTEIN"/>
    <property type="match status" value="1"/>
</dbReference>
<evidence type="ECO:0000256" key="4">
    <source>
        <dbReference type="ARBA" id="ARBA00022833"/>
    </source>
</evidence>
<comment type="similarity">
    <text evidence="2 6">Belongs to the zinc-containing alcohol dehydrogenase family.</text>
</comment>
<reference evidence="8" key="2">
    <citation type="submission" date="2022-09" db="EMBL/GenBank/DDBJ databases">
        <title>Rouxiella aceris sp. nov., isolated from tree sap and emended description of the genus Rhouxiella.</title>
        <authorList>
            <person name="Kim I.S."/>
        </authorList>
    </citation>
    <scope>NUCLEOTIDE SEQUENCE</scope>
    <source>
        <strain evidence="8">SAP-2</strain>
    </source>
</reference>
<dbReference type="AlphaFoldDB" id="A0AA41BUZ4"/>
<evidence type="ECO:0000313" key="9">
    <source>
        <dbReference type="Proteomes" id="UP000705283"/>
    </source>
</evidence>
<evidence type="ECO:0000256" key="3">
    <source>
        <dbReference type="ARBA" id="ARBA00022723"/>
    </source>
</evidence>
<dbReference type="Gene3D" id="3.40.50.720">
    <property type="entry name" value="NAD(P)-binding Rossmann-like Domain"/>
    <property type="match status" value="1"/>
</dbReference>
<dbReference type="InterPro" id="IPR020843">
    <property type="entry name" value="ER"/>
</dbReference>
<dbReference type="GO" id="GO:0016616">
    <property type="term" value="F:oxidoreductase activity, acting on the CH-OH group of donors, NAD or NADP as acceptor"/>
    <property type="evidence" value="ECO:0007669"/>
    <property type="project" value="UniProtKB-ARBA"/>
</dbReference>
<comment type="cofactor">
    <cofactor evidence="1 6">
        <name>Zn(2+)</name>
        <dbReference type="ChEBI" id="CHEBI:29105"/>
    </cofactor>
</comment>
<keyword evidence="3 6" id="KW-0479">Metal-binding</keyword>
<dbReference type="Pfam" id="PF00107">
    <property type="entry name" value="ADH_zinc_N"/>
    <property type="match status" value="1"/>
</dbReference>
<dbReference type="RefSeq" id="WP_055777622.1">
    <property type="nucleotide sequence ID" value="NZ_JADMKS010000001.1"/>
</dbReference>
<dbReference type="InterPro" id="IPR002328">
    <property type="entry name" value="ADH_Zn_CS"/>
</dbReference>
<dbReference type="PROSITE" id="PS00059">
    <property type="entry name" value="ADH_ZINC"/>
    <property type="match status" value="1"/>
</dbReference>
<keyword evidence="5" id="KW-0560">Oxidoreductase</keyword>
<dbReference type="SMART" id="SM00829">
    <property type="entry name" value="PKS_ER"/>
    <property type="match status" value="1"/>
</dbReference>
<gene>
    <name evidence="8" type="ORF">ITX54_02430</name>
</gene>
<dbReference type="SUPFAM" id="SSF50129">
    <property type="entry name" value="GroES-like"/>
    <property type="match status" value="1"/>
</dbReference>
<dbReference type="SUPFAM" id="SSF51735">
    <property type="entry name" value="NAD(P)-binding Rossmann-fold domains"/>
    <property type="match status" value="1"/>
</dbReference>
<evidence type="ECO:0000256" key="2">
    <source>
        <dbReference type="ARBA" id="ARBA00008072"/>
    </source>
</evidence>
<evidence type="ECO:0000256" key="6">
    <source>
        <dbReference type="RuleBase" id="RU361277"/>
    </source>
</evidence>
<keyword evidence="4 6" id="KW-0862">Zinc</keyword>